<name>A0A1I3E9P7_9RHOB</name>
<keyword evidence="4" id="KW-1185">Reference proteome</keyword>
<dbReference type="EMBL" id="FOPU01000046">
    <property type="protein sequence ID" value="SFH95697.1"/>
    <property type="molecule type" value="Genomic_DNA"/>
</dbReference>
<sequence>MKRPLRFALMLALAGSLASPALADRDRDRHRHPHHPPHEHHSRHDHKRHEARRYCPSGTIQRGLDCLHRDSIRRDARRYPRVGDVLRPADYRRISDPRAYALEPGGNWNYYRDDDRIYQVDSSTRKVMAVLQLLQAFSN</sequence>
<keyword evidence="2" id="KW-0732">Signal</keyword>
<feature type="compositionally biased region" description="Basic residues" evidence="1">
    <location>
        <begin position="28"/>
        <end position="51"/>
    </location>
</feature>
<reference evidence="3 4" key="1">
    <citation type="submission" date="2016-10" db="EMBL/GenBank/DDBJ databases">
        <authorList>
            <person name="de Groot N.N."/>
        </authorList>
    </citation>
    <scope>NUCLEOTIDE SEQUENCE [LARGE SCALE GENOMIC DNA]</scope>
    <source>
        <strain evidence="3 4">DSM 8537</strain>
    </source>
</reference>
<gene>
    <name evidence="3" type="ORF">SAMN04488021_14617</name>
</gene>
<feature type="signal peptide" evidence="2">
    <location>
        <begin position="1"/>
        <end position="23"/>
    </location>
</feature>
<dbReference type="Proteomes" id="UP000183635">
    <property type="component" value="Unassembled WGS sequence"/>
</dbReference>
<evidence type="ECO:0008006" key="5">
    <source>
        <dbReference type="Google" id="ProtNLM"/>
    </source>
</evidence>
<protein>
    <recommendedName>
        <fullName evidence="5">Regulator RcnB of Ni and Co efflux</fullName>
    </recommendedName>
</protein>
<evidence type="ECO:0000313" key="4">
    <source>
        <dbReference type="Proteomes" id="UP000183635"/>
    </source>
</evidence>
<proteinExistence type="predicted"/>
<dbReference type="OrthoDB" id="7666115at2"/>
<evidence type="ECO:0000256" key="2">
    <source>
        <dbReference type="SAM" id="SignalP"/>
    </source>
</evidence>
<evidence type="ECO:0000256" key="1">
    <source>
        <dbReference type="SAM" id="MobiDB-lite"/>
    </source>
</evidence>
<feature type="region of interest" description="Disordered" evidence="1">
    <location>
        <begin position="25"/>
        <end position="51"/>
    </location>
</feature>
<accession>A0A1I3E9P7</accession>
<feature type="chain" id="PRO_5010285948" description="Regulator RcnB of Ni and Co efflux" evidence="2">
    <location>
        <begin position="24"/>
        <end position="139"/>
    </location>
</feature>
<dbReference type="RefSeq" id="WP_074970549.1">
    <property type="nucleotide sequence ID" value="NZ_CBCRYP010000038.1"/>
</dbReference>
<organism evidence="3 4">
    <name type="scientific">Paracoccus aminovorans</name>
    <dbReference type="NCBI Taxonomy" id="34004"/>
    <lineage>
        <taxon>Bacteria</taxon>
        <taxon>Pseudomonadati</taxon>
        <taxon>Pseudomonadota</taxon>
        <taxon>Alphaproteobacteria</taxon>
        <taxon>Rhodobacterales</taxon>
        <taxon>Paracoccaceae</taxon>
        <taxon>Paracoccus</taxon>
    </lineage>
</organism>
<evidence type="ECO:0000313" key="3">
    <source>
        <dbReference type="EMBL" id="SFH95697.1"/>
    </source>
</evidence>
<dbReference type="AlphaFoldDB" id="A0A1I3E9P7"/>